<evidence type="ECO:0000313" key="4">
    <source>
        <dbReference type="EMBL" id="CAF4415596.1"/>
    </source>
</evidence>
<keyword evidence="6" id="KW-1185">Reference proteome</keyword>
<accession>A0A816EET4</accession>
<evidence type="ECO:0000259" key="1">
    <source>
        <dbReference type="PROSITE" id="PS50181"/>
    </source>
</evidence>
<dbReference type="AlphaFoldDB" id="A0A816EET4"/>
<dbReference type="Proteomes" id="UP000682733">
    <property type="component" value="Unassembled WGS sequence"/>
</dbReference>
<comment type="caution">
    <text evidence="3">The sequence shown here is derived from an EMBL/GenBank/DDBJ whole genome shotgun (WGS) entry which is preliminary data.</text>
</comment>
<reference evidence="3" key="1">
    <citation type="submission" date="2021-02" db="EMBL/GenBank/DDBJ databases">
        <authorList>
            <person name="Nowell W R."/>
        </authorList>
    </citation>
    <scope>NUCLEOTIDE SEQUENCE</scope>
</reference>
<protein>
    <recommendedName>
        <fullName evidence="1">F-box domain-containing protein</fullName>
    </recommendedName>
</protein>
<dbReference type="PROSITE" id="PS50181">
    <property type="entry name" value="FBOX"/>
    <property type="match status" value="1"/>
</dbReference>
<dbReference type="EMBL" id="CAJNOK010051568">
    <property type="protein sequence ID" value="CAF1604988.1"/>
    <property type="molecule type" value="Genomic_DNA"/>
</dbReference>
<evidence type="ECO:0000313" key="3">
    <source>
        <dbReference type="EMBL" id="CAF1648150.1"/>
    </source>
</evidence>
<gene>
    <name evidence="3" type="ORF">GPM918_LOCUS45352</name>
    <name evidence="2" type="ORF">OVA965_LOCUS42321</name>
    <name evidence="5" type="ORF">SRO942_LOCUS47781</name>
    <name evidence="4" type="ORF">TMI583_LOCUS44205</name>
</gene>
<dbReference type="Proteomes" id="UP000677228">
    <property type="component" value="Unassembled WGS sequence"/>
</dbReference>
<evidence type="ECO:0000313" key="5">
    <source>
        <dbReference type="EMBL" id="CAF4571315.1"/>
    </source>
</evidence>
<proteinExistence type="predicted"/>
<name>A0A816EET4_9BILA</name>
<dbReference type="Proteomes" id="UP000681722">
    <property type="component" value="Unassembled WGS sequence"/>
</dbReference>
<dbReference type="OrthoDB" id="10046393at2759"/>
<dbReference type="EMBL" id="CAJOBA010075526">
    <property type="protein sequence ID" value="CAF4415596.1"/>
    <property type="molecule type" value="Genomic_DNA"/>
</dbReference>
<dbReference type="Proteomes" id="UP000663829">
    <property type="component" value="Unassembled WGS sequence"/>
</dbReference>
<organism evidence="3 6">
    <name type="scientific">Didymodactylos carnosus</name>
    <dbReference type="NCBI Taxonomy" id="1234261"/>
    <lineage>
        <taxon>Eukaryota</taxon>
        <taxon>Metazoa</taxon>
        <taxon>Spiralia</taxon>
        <taxon>Gnathifera</taxon>
        <taxon>Rotifera</taxon>
        <taxon>Eurotatoria</taxon>
        <taxon>Bdelloidea</taxon>
        <taxon>Philodinida</taxon>
        <taxon>Philodinidae</taxon>
        <taxon>Didymodactylos</taxon>
    </lineage>
</organism>
<sequence length="89" mass="10486">MTLFTCFDNLPDLVLIELFSYLSSTDVLWGFTRLKDRLTMLITERGFFYHINLSFARRRQFNTILRFLSLNDIQSLVIDSDASSLQLTR</sequence>
<dbReference type="InterPro" id="IPR001810">
    <property type="entry name" value="F-box_dom"/>
</dbReference>
<dbReference type="EMBL" id="CAJOBC010120345">
    <property type="protein sequence ID" value="CAF4571315.1"/>
    <property type="molecule type" value="Genomic_DNA"/>
</dbReference>
<evidence type="ECO:0000313" key="6">
    <source>
        <dbReference type="Proteomes" id="UP000663829"/>
    </source>
</evidence>
<dbReference type="EMBL" id="CAJNOQ010050224">
    <property type="protein sequence ID" value="CAF1648150.1"/>
    <property type="molecule type" value="Genomic_DNA"/>
</dbReference>
<feature type="domain" description="F-box" evidence="1">
    <location>
        <begin position="4"/>
        <end position="51"/>
    </location>
</feature>
<evidence type="ECO:0000313" key="2">
    <source>
        <dbReference type="EMBL" id="CAF1604988.1"/>
    </source>
</evidence>